<protein>
    <submittedName>
        <fullName evidence="1">Uncharacterized protein</fullName>
    </submittedName>
</protein>
<dbReference type="EMBL" id="CACRZD030000002">
    <property type="protein sequence ID" value="CAA6655759.1"/>
    <property type="molecule type" value="Genomic_DNA"/>
</dbReference>
<reference evidence="1 2" key="1">
    <citation type="submission" date="2019-12" db="EMBL/GenBank/DDBJ databases">
        <authorList>
            <person name="Scholz U."/>
            <person name="Mascher M."/>
            <person name="Fiebig A."/>
        </authorList>
    </citation>
    <scope>NUCLEOTIDE SEQUENCE</scope>
</reference>
<organism evidence="1">
    <name type="scientific">Spirodela intermedia</name>
    <name type="common">Intermediate duckweed</name>
    <dbReference type="NCBI Taxonomy" id="51605"/>
    <lineage>
        <taxon>Eukaryota</taxon>
        <taxon>Viridiplantae</taxon>
        <taxon>Streptophyta</taxon>
        <taxon>Embryophyta</taxon>
        <taxon>Tracheophyta</taxon>
        <taxon>Spermatophyta</taxon>
        <taxon>Magnoliopsida</taxon>
        <taxon>Liliopsida</taxon>
        <taxon>Araceae</taxon>
        <taxon>Lemnoideae</taxon>
        <taxon>Spirodela</taxon>
    </lineage>
</organism>
<dbReference type="EMBL" id="LR743589">
    <property type="protein sequence ID" value="CAA2616063.1"/>
    <property type="molecule type" value="Genomic_DNA"/>
</dbReference>
<gene>
    <name evidence="1" type="ORF">SI7747_02002299</name>
</gene>
<proteinExistence type="predicted"/>
<evidence type="ECO:0000313" key="2">
    <source>
        <dbReference type="Proteomes" id="UP001189122"/>
    </source>
</evidence>
<accession>A0A7I8IDM3</accession>
<dbReference type="Proteomes" id="UP001189122">
    <property type="component" value="Unassembled WGS sequence"/>
</dbReference>
<evidence type="ECO:0000313" key="1">
    <source>
        <dbReference type="EMBL" id="CAA2616063.1"/>
    </source>
</evidence>
<name>A0A7I8IDM3_SPIIN</name>
<keyword evidence="2" id="KW-1185">Reference proteome</keyword>
<dbReference type="AlphaFoldDB" id="A0A7I8IDM3"/>
<sequence>MKIDGAHRATSGGPNMRSLQIKGEILTNGCSDWGYLRIYS</sequence>